<dbReference type="Pfam" id="PF12779">
    <property type="entry name" value="WXXGXW"/>
    <property type="match status" value="1"/>
</dbReference>
<dbReference type="RefSeq" id="WP_332289584.1">
    <property type="nucleotide sequence ID" value="NZ_JAZIBG010000028.1"/>
</dbReference>
<dbReference type="InterPro" id="IPR024447">
    <property type="entry name" value="YXWGXW_rpt"/>
</dbReference>
<dbReference type="PROSITE" id="PS51318">
    <property type="entry name" value="TAT"/>
    <property type="match status" value="1"/>
</dbReference>
<evidence type="ECO:0000313" key="1">
    <source>
        <dbReference type="EMBL" id="MEF7614573.1"/>
    </source>
</evidence>
<dbReference type="Proteomes" id="UP001336250">
    <property type="component" value="Unassembled WGS sequence"/>
</dbReference>
<protein>
    <recommendedName>
        <fullName evidence="3">YXWGXW repeat-containing protein</fullName>
    </recommendedName>
</protein>
<evidence type="ECO:0008006" key="3">
    <source>
        <dbReference type="Google" id="ProtNLM"/>
    </source>
</evidence>
<comment type="caution">
    <text evidence="1">The sequence shown here is derived from an EMBL/GenBank/DDBJ whole genome shotgun (WGS) entry which is preliminary data.</text>
</comment>
<evidence type="ECO:0000313" key="2">
    <source>
        <dbReference type="Proteomes" id="UP001336250"/>
    </source>
</evidence>
<dbReference type="EMBL" id="JAZIBG010000028">
    <property type="protein sequence ID" value="MEF7614573.1"/>
    <property type="molecule type" value="Genomic_DNA"/>
</dbReference>
<dbReference type="InterPro" id="IPR006311">
    <property type="entry name" value="TAT_signal"/>
</dbReference>
<dbReference type="AlphaFoldDB" id="A0AAW9QDV7"/>
<keyword evidence="2" id="KW-1185">Reference proteome</keyword>
<name>A0AAW9QDV7_9BURK</name>
<sequence length="112" mass="12408">MNVLPLSRRRGAGAVAAAAAALLLAGCAVYPAGPYYGDVVAVAPPPVRIEAVGVAPFPGAIWINGYWGWRGGGHYWVPGRWDRPRPGYHWSPHRWDRRGPGWRERPGRWDRD</sequence>
<proteinExistence type="predicted"/>
<accession>A0AAW9QDV7</accession>
<reference evidence="1 2" key="1">
    <citation type="submission" date="2024-02" db="EMBL/GenBank/DDBJ databases">
        <title>Genome sequence of Aquincola sp. MAHUQ-54.</title>
        <authorList>
            <person name="Huq M.A."/>
        </authorList>
    </citation>
    <scope>NUCLEOTIDE SEQUENCE [LARGE SCALE GENOMIC DNA]</scope>
    <source>
        <strain evidence="1 2">MAHUQ-54</strain>
    </source>
</reference>
<gene>
    <name evidence="1" type="ORF">V4F39_11695</name>
</gene>
<organism evidence="1 2">
    <name type="scientific">Aquincola agrisoli</name>
    <dbReference type="NCBI Taxonomy" id="3119538"/>
    <lineage>
        <taxon>Bacteria</taxon>
        <taxon>Pseudomonadati</taxon>
        <taxon>Pseudomonadota</taxon>
        <taxon>Betaproteobacteria</taxon>
        <taxon>Burkholderiales</taxon>
        <taxon>Sphaerotilaceae</taxon>
        <taxon>Aquincola</taxon>
    </lineage>
</organism>